<name>A0A8S5TIJ4_9CAUD</name>
<evidence type="ECO:0000313" key="1">
    <source>
        <dbReference type="EMBL" id="DAF62859.1"/>
    </source>
</evidence>
<proteinExistence type="predicted"/>
<accession>A0A8S5TIJ4</accession>
<sequence>MKFVAPMAIWEIVGGDLPPIRVRARSFDEALAKARLRNSGYCAGWVVEED</sequence>
<dbReference type="EMBL" id="BK032829">
    <property type="protein sequence ID" value="DAF62859.1"/>
    <property type="molecule type" value="Genomic_DNA"/>
</dbReference>
<organism evidence="1">
    <name type="scientific">Myoviridae sp. ctYGJ17</name>
    <dbReference type="NCBI Taxonomy" id="2827692"/>
    <lineage>
        <taxon>Viruses</taxon>
        <taxon>Duplodnaviria</taxon>
        <taxon>Heunggongvirae</taxon>
        <taxon>Uroviricota</taxon>
        <taxon>Caudoviricetes</taxon>
    </lineage>
</organism>
<protein>
    <submittedName>
        <fullName evidence="1">Uncharacterized protein</fullName>
    </submittedName>
</protein>
<reference evidence="1" key="1">
    <citation type="journal article" date="2021" name="Proc. Natl. Acad. Sci. U.S.A.">
        <title>A Catalog of Tens of Thousands of Viruses from Human Metagenomes Reveals Hidden Associations with Chronic Diseases.</title>
        <authorList>
            <person name="Tisza M.J."/>
            <person name="Buck C.B."/>
        </authorList>
    </citation>
    <scope>NUCLEOTIDE SEQUENCE</scope>
    <source>
        <strain evidence="1">CtYGJ17</strain>
    </source>
</reference>